<gene>
    <name evidence="1" type="ORF">RRG08_056556</name>
</gene>
<accession>A0AAE0YDY0</accession>
<organism evidence="1 2">
    <name type="scientific">Elysia crispata</name>
    <name type="common">lettuce slug</name>
    <dbReference type="NCBI Taxonomy" id="231223"/>
    <lineage>
        <taxon>Eukaryota</taxon>
        <taxon>Metazoa</taxon>
        <taxon>Spiralia</taxon>
        <taxon>Lophotrochozoa</taxon>
        <taxon>Mollusca</taxon>
        <taxon>Gastropoda</taxon>
        <taxon>Heterobranchia</taxon>
        <taxon>Euthyneura</taxon>
        <taxon>Panpulmonata</taxon>
        <taxon>Sacoglossa</taxon>
        <taxon>Placobranchoidea</taxon>
        <taxon>Plakobranchidae</taxon>
        <taxon>Elysia</taxon>
    </lineage>
</organism>
<evidence type="ECO:0000313" key="1">
    <source>
        <dbReference type="EMBL" id="KAK3742198.1"/>
    </source>
</evidence>
<proteinExistence type="predicted"/>
<keyword evidence="2" id="KW-1185">Reference proteome</keyword>
<dbReference type="EMBL" id="JAWDGP010006371">
    <property type="protein sequence ID" value="KAK3742198.1"/>
    <property type="molecule type" value="Genomic_DNA"/>
</dbReference>
<protein>
    <submittedName>
        <fullName evidence="1">Uncharacterized protein</fullName>
    </submittedName>
</protein>
<sequence length="68" mass="7846">MGGAEKDDSRWYQMCTSIVLGVSIPCKDDSRWYQMCTSILLGVSIPCKDDSRWYQNVYQYTAGRVHTM</sequence>
<comment type="caution">
    <text evidence="1">The sequence shown here is derived from an EMBL/GenBank/DDBJ whole genome shotgun (WGS) entry which is preliminary data.</text>
</comment>
<evidence type="ECO:0000313" key="2">
    <source>
        <dbReference type="Proteomes" id="UP001283361"/>
    </source>
</evidence>
<name>A0AAE0YDY0_9GAST</name>
<reference evidence="1" key="1">
    <citation type="journal article" date="2023" name="G3 (Bethesda)">
        <title>A reference genome for the long-term kleptoplast-retaining sea slug Elysia crispata morphotype clarki.</title>
        <authorList>
            <person name="Eastman K.E."/>
            <person name="Pendleton A.L."/>
            <person name="Shaikh M.A."/>
            <person name="Suttiyut T."/>
            <person name="Ogas R."/>
            <person name="Tomko P."/>
            <person name="Gavelis G."/>
            <person name="Widhalm J.R."/>
            <person name="Wisecaver J.H."/>
        </authorList>
    </citation>
    <scope>NUCLEOTIDE SEQUENCE</scope>
    <source>
        <strain evidence="1">ECLA1</strain>
    </source>
</reference>
<dbReference type="AlphaFoldDB" id="A0AAE0YDY0"/>
<dbReference type="Proteomes" id="UP001283361">
    <property type="component" value="Unassembled WGS sequence"/>
</dbReference>